<dbReference type="RefSeq" id="WP_380563306.1">
    <property type="nucleotide sequence ID" value="NZ_JBEUKS010000001.1"/>
</dbReference>
<feature type="compositionally biased region" description="Pro residues" evidence="1">
    <location>
        <begin position="282"/>
        <end position="292"/>
    </location>
</feature>
<dbReference type="Pfam" id="PF00106">
    <property type="entry name" value="adh_short"/>
    <property type="match status" value="1"/>
</dbReference>
<name>A0ABV6XHN4_9ACTN</name>
<comment type="caution">
    <text evidence="2">The sequence shown here is derived from an EMBL/GenBank/DDBJ whole genome shotgun (WGS) entry which is preliminary data.</text>
</comment>
<evidence type="ECO:0000313" key="2">
    <source>
        <dbReference type="EMBL" id="MFC1437750.1"/>
    </source>
</evidence>
<dbReference type="InterPro" id="IPR036291">
    <property type="entry name" value="NAD(P)-bd_dom_sf"/>
</dbReference>
<dbReference type="EMBL" id="JBEUKS010000001">
    <property type="protein sequence ID" value="MFC1437750.1"/>
    <property type="molecule type" value="Genomic_DNA"/>
</dbReference>
<dbReference type="InterPro" id="IPR002347">
    <property type="entry name" value="SDR_fam"/>
</dbReference>
<gene>
    <name evidence="2" type="ORF">ABUW04_05715</name>
</gene>
<protein>
    <submittedName>
        <fullName evidence="2">SDR family NAD(P)-dependent oxidoreductase</fullName>
    </submittedName>
</protein>
<organism evidence="2 3">
    <name type="scientific">Streptacidiphilus jeojiensis</name>
    <dbReference type="NCBI Taxonomy" id="3229225"/>
    <lineage>
        <taxon>Bacteria</taxon>
        <taxon>Bacillati</taxon>
        <taxon>Actinomycetota</taxon>
        <taxon>Actinomycetes</taxon>
        <taxon>Kitasatosporales</taxon>
        <taxon>Streptomycetaceae</taxon>
        <taxon>Streptacidiphilus</taxon>
    </lineage>
</organism>
<dbReference type="PANTHER" id="PTHR44147:SF2">
    <property type="entry name" value="DEHYDROGENASE_REDUCTASE SDR FAMILY MEMBER 1"/>
    <property type="match status" value="1"/>
</dbReference>
<reference evidence="2 3" key="1">
    <citation type="submission" date="2024-06" db="EMBL/GenBank/DDBJ databases">
        <authorList>
            <person name="Lee S.D."/>
        </authorList>
    </citation>
    <scope>NUCLEOTIDE SEQUENCE [LARGE SCALE GENOMIC DNA]</scope>
    <source>
        <strain evidence="2 3">N1-10</strain>
    </source>
</reference>
<keyword evidence="3" id="KW-1185">Reference proteome</keyword>
<feature type="region of interest" description="Disordered" evidence="1">
    <location>
        <begin position="268"/>
        <end position="298"/>
    </location>
</feature>
<evidence type="ECO:0000256" key="1">
    <source>
        <dbReference type="SAM" id="MobiDB-lite"/>
    </source>
</evidence>
<dbReference type="Proteomes" id="UP001592581">
    <property type="component" value="Unassembled WGS sequence"/>
</dbReference>
<dbReference type="PRINTS" id="PR00081">
    <property type="entry name" value="GDHRDH"/>
</dbReference>
<sequence length="298" mass="31854">MGSLAGRVAVVTGASRGVGKGIALALAEQGATVYVTGRTVTPGSHPLPGTVGETALEVDRRGGQGIAVQVDHADDEQVAALFDRVEREQGRLDILVNNAFSLPEDLTEPQPFWQKPLSNWEMVDVGVRSNFVAAWHAARIMAPAKSGLIVATSGYVGVTYTYGVVFGICKSAVDRMARDMAVELEPYGVTSLSMWLGLTFTERAERNLRRDPAMTARTVTNPQVGSTVEFPGRVIAALAADPQLIRRSGGTWIAAELAQDYGVTDVDGQTPPSLRAQRGSPIWPPVRAPNPTHPEKKT</sequence>
<dbReference type="Gene3D" id="3.40.50.720">
    <property type="entry name" value="NAD(P)-binding Rossmann-like Domain"/>
    <property type="match status" value="1"/>
</dbReference>
<dbReference type="SUPFAM" id="SSF51735">
    <property type="entry name" value="NAD(P)-binding Rossmann-fold domains"/>
    <property type="match status" value="1"/>
</dbReference>
<dbReference type="PANTHER" id="PTHR44147">
    <property type="entry name" value="DEHYDROGENASE/REDUCTASE SDR FAMILY MEMBER 1"/>
    <property type="match status" value="1"/>
</dbReference>
<accession>A0ABV6XHN4</accession>
<evidence type="ECO:0000313" key="3">
    <source>
        <dbReference type="Proteomes" id="UP001592581"/>
    </source>
</evidence>
<proteinExistence type="predicted"/>